<evidence type="ECO:0000313" key="4">
    <source>
        <dbReference type="Proteomes" id="UP000321599"/>
    </source>
</evidence>
<dbReference type="RefSeq" id="WP_147498609.1">
    <property type="nucleotide sequence ID" value="NZ_VOAV01000006.1"/>
</dbReference>
<organism evidence="3 4">
    <name type="scientific">Campylobacter lanienae</name>
    <dbReference type="NCBI Taxonomy" id="75658"/>
    <lineage>
        <taxon>Bacteria</taxon>
        <taxon>Pseudomonadati</taxon>
        <taxon>Campylobacterota</taxon>
        <taxon>Epsilonproteobacteria</taxon>
        <taxon>Campylobacterales</taxon>
        <taxon>Campylobacteraceae</taxon>
        <taxon>Campylobacter</taxon>
    </lineage>
</organism>
<evidence type="ECO:0000313" key="3">
    <source>
        <dbReference type="EMBL" id="TWO30726.1"/>
    </source>
</evidence>
<sequence>MTYPNSAKQIYPHNAIFEVPNEIRQIADIGDRVSASLEWLISNHPEMFKTQRAVKEVIDYVLKEPENIVSPKKGDGVILSKQNDKKMDEIGINQNSEVFHANKRKLNSNEKQAVSGDALPPHLDADNISLTGRYSVGGKPHLTAVGGNIIPQNAKNEVKEQTKITQINEQRAKAKSEPKATTAKERAAQTTATQKQAIKPQEPTDDRKYFKNFDSEEYKKISNPYLSRTIKNGSIKTLIDNGFDDYNHKVKKEILDFIKLDKDLYEYYRYQEKYREVDYASETFRMRHYDISSLSTRANIWAQDFSDKYLMAKYKLTNDELAKVRAKWNDSLAKNKVTSITHIKEFGTNYAEFYHAKDLAIKKLLTERQGQVAGAFHKDGRDITISWGEAKMANGDIKGYGLSKIVAKHLNDFAIFEGSTPQEKMANGINEIIEKGKIVSDSGIDTIWYKKGDRAYVVGLSKGFNGVGDTSWVVTSYEKKNVVGDSKALSANAKFNEIKSPISTNTGTIPNQSIKEAETTAKDLTADAPSELYKAHRKAQKAKEALKPQEPMATTAKETQEPQAKSEPMATQITKTKATTKAEPTQETFDILKIDKNISDEQVERLLKEIEDKNLKVNLPLRDEEALGKAFEKDELGYGRKRLLNLALNEQFLKRHKGFIERAEKTQSKAEFQKFLKENKAEVVEYIKDMVTNTLRYIDSYGEGYHFTNKSSLRRAN</sequence>
<dbReference type="Proteomes" id="UP000321599">
    <property type="component" value="Unassembled WGS sequence"/>
</dbReference>
<accession>A0ABY3GA56</accession>
<feature type="domain" description="Phage-Barnase-EndoU-ColicinE5/D-RelE-like nuclease" evidence="2">
    <location>
        <begin position="376"/>
        <end position="481"/>
    </location>
</feature>
<name>A0ABY3GA56_9BACT</name>
<feature type="compositionally biased region" description="Basic and acidic residues" evidence="1">
    <location>
        <begin position="170"/>
        <end position="187"/>
    </location>
</feature>
<dbReference type="Pfam" id="PF18809">
    <property type="entry name" value="PBECR1"/>
    <property type="match status" value="1"/>
</dbReference>
<feature type="region of interest" description="Disordered" evidence="1">
    <location>
        <begin position="160"/>
        <end position="208"/>
    </location>
</feature>
<evidence type="ECO:0000259" key="2">
    <source>
        <dbReference type="Pfam" id="PF18809"/>
    </source>
</evidence>
<reference evidence="3 4" key="1">
    <citation type="submission" date="2019-07" db="EMBL/GenBank/DDBJ databases">
        <title>Rapid identification of Enteric Bacteria from Whole Genome Sequences (WGS) using Average Nucleotide Identity (ANI).</title>
        <authorList>
            <person name="Lane C."/>
        </authorList>
    </citation>
    <scope>NUCLEOTIDE SEQUENCE [LARGE SCALE GENOMIC DNA]</scope>
    <source>
        <strain evidence="3 4">2013D-9588</strain>
    </source>
</reference>
<gene>
    <name evidence="3" type="ORF">XK09_01030</name>
</gene>
<dbReference type="EMBL" id="VOAV01000006">
    <property type="protein sequence ID" value="TWO30726.1"/>
    <property type="molecule type" value="Genomic_DNA"/>
</dbReference>
<dbReference type="InterPro" id="IPR041092">
    <property type="entry name" value="PBECR1"/>
</dbReference>
<feature type="compositionally biased region" description="Low complexity" evidence="1">
    <location>
        <begin position="188"/>
        <end position="197"/>
    </location>
</feature>
<keyword evidence="4" id="KW-1185">Reference proteome</keyword>
<comment type="caution">
    <text evidence="3">The sequence shown here is derived from an EMBL/GenBank/DDBJ whole genome shotgun (WGS) entry which is preliminary data.</text>
</comment>
<feature type="region of interest" description="Disordered" evidence="1">
    <location>
        <begin position="542"/>
        <end position="571"/>
    </location>
</feature>
<protein>
    <recommendedName>
        <fullName evidence="2">Phage-Barnase-EndoU-ColicinE5/D-RelE-like nuclease domain-containing protein</fullName>
    </recommendedName>
</protein>
<evidence type="ECO:0000256" key="1">
    <source>
        <dbReference type="SAM" id="MobiDB-lite"/>
    </source>
</evidence>
<proteinExistence type="predicted"/>